<organism evidence="7 8">
    <name type="scientific">Acetobacterium wieringae</name>
    <dbReference type="NCBI Taxonomy" id="52694"/>
    <lineage>
        <taxon>Bacteria</taxon>
        <taxon>Bacillati</taxon>
        <taxon>Bacillota</taxon>
        <taxon>Clostridia</taxon>
        <taxon>Eubacteriales</taxon>
        <taxon>Eubacteriaceae</taxon>
        <taxon>Acetobacterium</taxon>
    </lineage>
</organism>
<accession>A0A1F2PN89</accession>
<dbReference type="CDD" id="cd06225">
    <property type="entry name" value="HAMP"/>
    <property type="match status" value="1"/>
</dbReference>
<evidence type="ECO:0000256" key="4">
    <source>
        <dbReference type="SAM" id="Phobius"/>
    </source>
</evidence>
<keyword evidence="3" id="KW-0807">Transducer</keyword>
<name>A0A1F2PN89_9FIRM</name>
<dbReference type="GO" id="GO:0005886">
    <property type="term" value="C:plasma membrane"/>
    <property type="evidence" value="ECO:0007669"/>
    <property type="project" value="TreeGrafter"/>
</dbReference>
<proteinExistence type="inferred from homology"/>
<evidence type="ECO:0000256" key="1">
    <source>
        <dbReference type="ARBA" id="ARBA00022500"/>
    </source>
</evidence>
<dbReference type="Pfam" id="PF18947">
    <property type="entry name" value="HAMP_2"/>
    <property type="match status" value="3"/>
</dbReference>
<evidence type="ECO:0000313" key="8">
    <source>
        <dbReference type="Proteomes" id="UP000176244"/>
    </source>
</evidence>
<dbReference type="GO" id="GO:0006935">
    <property type="term" value="P:chemotaxis"/>
    <property type="evidence" value="ECO:0007669"/>
    <property type="project" value="UniProtKB-KW"/>
</dbReference>
<dbReference type="RefSeq" id="WP_070369786.1">
    <property type="nucleotide sequence ID" value="NZ_CP097897.1"/>
</dbReference>
<feature type="transmembrane region" description="Helical" evidence="4">
    <location>
        <begin position="23"/>
        <end position="45"/>
    </location>
</feature>
<dbReference type="PROSITE" id="PS50111">
    <property type="entry name" value="CHEMOTAXIS_TRANSDUC_2"/>
    <property type="match status" value="1"/>
</dbReference>
<keyword evidence="4" id="KW-1133">Transmembrane helix</keyword>
<comment type="caution">
    <text evidence="7">The sequence shown here is derived from an EMBL/GenBank/DDBJ whole genome shotgun (WGS) entry which is preliminary data.</text>
</comment>
<dbReference type="Gene3D" id="1.10.287.950">
    <property type="entry name" value="Methyl-accepting chemotaxis protein"/>
    <property type="match status" value="1"/>
</dbReference>
<dbReference type="Gene3D" id="1.10.8.500">
    <property type="entry name" value="HAMP domain in histidine kinase"/>
    <property type="match status" value="1"/>
</dbReference>
<dbReference type="OrthoDB" id="9814363at2"/>
<keyword evidence="4" id="KW-0472">Membrane</keyword>
<evidence type="ECO:0000313" key="7">
    <source>
        <dbReference type="EMBL" id="OFV72172.1"/>
    </source>
</evidence>
<dbReference type="FunFam" id="1.10.287.950:FF:000001">
    <property type="entry name" value="Methyl-accepting chemotaxis sensory transducer"/>
    <property type="match status" value="1"/>
</dbReference>
<dbReference type="GO" id="GO:0004888">
    <property type="term" value="F:transmembrane signaling receptor activity"/>
    <property type="evidence" value="ECO:0007669"/>
    <property type="project" value="TreeGrafter"/>
</dbReference>
<keyword evidence="1" id="KW-0145">Chemotaxis</keyword>
<sequence>MKKRKNESAASIREFRGKFSHKISLLIIAIAFIGIGLYGVISYLLVSSYLANLKDLNVEQIRFEFGMLIAVMTLSIMCLSLIGSMIVGNILTRPIKKLNEVFSKMALGDVDLDVNDLNAFSQRSKDELGQMMASFVLMIEKRKDLAAKVQNLAAGDFSVEFKKESEQDILGQSLLDIVAQINQLYSEMAEKAFKTNEGNFEYEGNEEGLNGQFQHFMIGFNQVIRDLVEHIRMGESVIGKIGKGEIPDKITKEYAGDYNHLKDGINACIDGLGALVEGNAVMANMRVNDLSQVVKGQYQGIYGELSESINRVHQQLNLIVAVASRIAAGDLSDLKELKQVGKLSTADTLNPSLIAMIENIGNLTQETQAMATMAIEGNLSYRGHVEMFSGEYAKVIAGFNQTLDAVIAPISEASIVLTELSKGNLQTAMSGDYSGDHAEIKTAMNKTIAFLKRYVAEISETLSEIGQGNLNLEITSYYHGDFLTIKMALNDITTHLSETMAEINTAADQVKMGARQISNGGQALSQGATEQASTIEELTASIEEVAGETKQNAHNANAVNEITRRLRDNAEDGNLQMKRTVDAMNEINRSSTDISKIIKVIEDIAFQTNILALNAAVEAARAGQHGKGFAVVAEEVRTLAARSAEAAKETTVLIEDSIEKVVSGSKIADETSERLKEMLTEIETVSNLVSNIAISSNDQASEIAQITLAIEQVSQVVQTNSATAEESAAASEELNSQAELLNQMIRRFQLKEEEKKFV</sequence>
<dbReference type="InterPro" id="IPR003660">
    <property type="entry name" value="HAMP_dom"/>
</dbReference>
<dbReference type="EMBL" id="LKEU01000012">
    <property type="protein sequence ID" value="OFV72172.1"/>
    <property type="molecule type" value="Genomic_DNA"/>
</dbReference>
<dbReference type="InterPro" id="IPR004089">
    <property type="entry name" value="MCPsignal_dom"/>
</dbReference>
<dbReference type="STRING" id="52694.ACWI_04220"/>
<reference evidence="7 8" key="1">
    <citation type="submission" date="2015-09" db="EMBL/GenBank/DDBJ databases">
        <title>Genome sequence of Acetobacterium wieringae DSM 1911.</title>
        <authorList>
            <person name="Poehlein A."/>
            <person name="Bengelsdorf F.R."/>
            <person name="Schiel-Bengelsdorf B."/>
            <person name="Duerre P."/>
            <person name="Daniel R."/>
        </authorList>
    </citation>
    <scope>NUCLEOTIDE SEQUENCE [LARGE SCALE GENOMIC DNA]</scope>
    <source>
        <strain evidence="7 8">DSM 1911</strain>
    </source>
</reference>
<dbReference type="SUPFAM" id="SSF158472">
    <property type="entry name" value="HAMP domain-like"/>
    <property type="match status" value="1"/>
</dbReference>
<dbReference type="Pfam" id="PF00672">
    <property type="entry name" value="HAMP"/>
    <property type="match status" value="1"/>
</dbReference>
<feature type="domain" description="HAMP" evidence="6">
    <location>
        <begin position="89"/>
        <end position="147"/>
    </location>
</feature>
<evidence type="ECO:0000256" key="2">
    <source>
        <dbReference type="ARBA" id="ARBA00029447"/>
    </source>
</evidence>
<keyword evidence="4" id="KW-0812">Transmembrane</keyword>
<dbReference type="SUPFAM" id="SSF58104">
    <property type="entry name" value="Methyl-accepting chemotaxis protein (MCP) signaling domain"/>
    <property type="match status" value="1"/>
</dbReference>
<evidence type="ECO:0000256" key="3">
    <source>
        <dbReference type="PROSITE-ProRule" id="PRU00284"/>
    </source>
</evidence>
<feature type="domain" description="HAMP" evidence="6">
    <location>
        <begin position="449"/>
        <end position="501"/>
    </location>
</feature>
<gene>
    <name evidence="7" type="primary">tap_5</name>
    <name evidence="7" type="ORF">ACWI_04220</name>
</gene>
<dbReference type="Gene3D" id="1.20.120.1530">
    <property type="match status" value="2"/>
</dbReference>
<dbReference type="PANTHER" id="PTHR43531">
    <property type="entry name" value="PROTEIN ICFG"/>
    <property type="match status" value="1"/>
</dbReference>
<feature type="transmembrane region" description="Helical" evidence="4">
    <location>
        <begin position="65"/>
        <end position="87"/>
    </location>
</feature>
<dbReference type="Pfam" id="PF00015">
    <property type="entry name" value="MCPsignal"/>
    <property type="match status" value="1"/>
</dbReference>
<dbReference type="PROSITE" id="PS50885">
    <property type="entry name" value="HAMP"/>
    <property type="match status" value="2"/>
</dbReference>
<protein>
    <submittedName>
        <fullName evidence="7">Methyl-accepting chemotaxis protein IV</fullName>
    </submittedName>
</protein>
<feature type="domain" description="Methyl-accepting transducer" evidence="5">
    <location>
        <begin position="506"/>
        <end position="735"/>
    </location>
</feature>
<dbReference type="CDD" id="cd11386">
    <property type="entry name" value="MCP_signal"/>
    <property type="match status" value="1"/>
</dbReference>
<comment type="similarity">
    <text evidence="2">Belongs to the methyl-accepting chemotaxis (MCP) protein family.</text>
</comment>
<dbReference type="GO" id="GO:0007165">
    <property type="term" value="P:signal transduction"/>
    <property type="evidence" value="ECO:0007669"/>
    <property type="project" value="UniProtKB-KW"/>
</dbReference>
<dbReference type="Proteomes" id="UP000176244">
    <property type="component" value="Unassembled WGS sequence"/>
</dbReference>
<evidence type="ECO:0000259" key="6">
    <source>
        <dbReference type="PROSITE" id="PS50885"/>
    </source>
</evidence>
<dbReference type="SMART" id="SM00283">
    <property type="entry name" value="MA"/>
    <property type="match status" value="1"/>
</dbReference>
<evidence type="ECO:0000259" key="5">
    <source>
        <dbReference type="PROSITE" id="PS50111"/>
    </source>
</evidence>
<dbReference type="AlphaFoldDB" id="A0A1F2PN89"/>
<dbReference type="SMART" id="SM00304">
    <property type="entry name" value="HAMP"/>
    <property type="match status" value="4"/>
</dbReference>
<dbReference type="InterPro" id="IPR051310">
    <property type="entry name" value="MCP_chemotaxis"/>
</dbReference>
<dbReference type="PANTHER" id="PTHR43531:SF11">
    <property type="entry name" value="METHYL-ACCEPTING CHEMOTAXIS PROTEIN 3"/>
    <property type="match status" value="1"/>
</dbReference>